<evidence type="ECO:0000259" key="3">
    <source>
        <dbReference type="PROSITE" id="PS51186"/>
    </source>
</evidence>
<reference evidence="4 5" key="1">
    <citation type="submission" date="2018-03" db="EMBL/GenBank/DDBJ databases">
        <title>Draft genome sequence of the plant growth promoting rhizobacterium Pseudomonas protegens strain BNJ-SS-45 isolated from wheat (Triticum aestivum) rhizosphere.</title>
        <authorList>
            <person name="Bajpai A."/>
            <person name="Shende K."/>
            <person name="Meena N."/>
            <person name="Upadhyayula S.R."/>
            <person name="Suravajhala P."/>
            <person name="Medicherla K.M."/>
            <person name="Johri B.N."/>
        </authorList>
    </citation>
    <scope>NUCLEOTIDE SEQUENCE [LARGE SCALE GENOMIC DNA]</scope>
    <source>
        <strain evidence="4 5">BNJ-SS-45</strain>
    </source>
</reference>
<keyword evidence="2" id="KW-0012">Acyltransferase</keyword>
<name>A0A2T6GC27_9PSED</name>
<comment type="caution">
    <text evidence="4">The sequence shown here is derived from an EMBL/GenBank/DDBJ whole genome shotgun (WGS) entry which is preliminary data.</text>
</comment>
<sequence>MPYTLQHLDSEAALAASFDVMRVLRPHLTHPASYVAQLARQTEQGYRLLAAWDAERIVGLAGYRELENLLYGRFIYVDDLVVSPELQRSGLGARLLSAVRDEAVQRQCEHFVLDTGLHMPLAQRFYFRQGLLARGMHFTQRLRGGEPA</sequence>
<dbReference type="Proteomes" id="UP000244178">
    <property type="component" value="Unassembled WGS sequence"/>
</dbReference>
<dbReference type="EMBL" id="PYJM01000010">
    <property type="protein sequence ID" value="PUA41715.1"/>
    <property type="molecule type" value="Genomic_DNA"/>
</dbReference>
<dbReference type="RefSeq" id="WP_108546320.1">
    <property type="nucleotide sequence ID" value="NZ_PYJM01000010.1"/>
</dbReference>
<evidence type="ECO:0000256" key="2">
    <source>
        <dbReference type="ARBA" id="ARBA00023315"/>
    </source>
</evidence>
<evidence type="ECO:0000313" key="5">
    <source>
        <dbReference type="Proteomes" id="UP000244178"/>
    </source>
</evidence>
<dbReference type="InterPro" id="IPR050832">
    <property type="entry name" value="Bact_Acetyltransf"/>
</dbReference>
<accession>A0A2T6GC27</accession>
<dbReference type="PANTHER" id="PTHR43877">
    <property type="entry name" value="AMINOALKYLPHOSPHONATE N-ACETYLTRANSFERASE-RELATED-RELATED"/>
    <property type="match status" value="1"/>
</dbReference>
<organism evidence="4 5">
    <name type="scientific">Pseudomonas protegens</name>
    <dbReference type="NCBI Taxonomy" id="380021"/>
    <lineage>
        <taxon>Bacteria</taxon>
        <taxon>Pseudomonadati</taxon>
        <taxon>Pseudomonadota</taxon>
        <taxon>Gammaproteobacteria</taxon>
        <taxon>Pseudomonadales</taxon>
        <taxon>Pseudomonadaceae</taxon>
        <taxon>Pseudomonas</taxon>
    </lineage>
</organism>
<dbReference type="PROSITE" id="PS51186">
    <property type="entry name" value="GNAT"/>
    <property type="match status" value="1"/>
</dbReference>
<dbReference type="InterPro" id="IPR000182">
    <property type="entry name" value="GNAT_dom"/>
</dbReference>
<evidence type="ECO:0000313" key="4">
    <source>
        <dbReference type="EMBL" id="PUA41715.1"/>
    </source>
</evidence>
<dbReference type="Pfam" id="PF00583">
    <property type="entry name" value="Acetyltransf_1"/>
    <property type="match status" value="1"/>
</dbReference>
<evidence type="ECO:0000256" key="1">
    <source>
        <dbReference type="ARBA" id="ARBA00022679"/>
    </source>
</evidence>
<feature type="domain" description="N-acetyltransferase" evidence="3">
    <location>
        <begin position="3"/>
        <end position="148"/>
    </location>
</feature>
<dbReference type="SUPFAM" id="SSF55729">
    <property type="entry name" value="Acyl-CoA N-acyltransferases (Nat)"/>
    <property type="match status" value="1"/>
</dbReference>
<dbReference type="AlphaFoldDB" id="A0A2T6GC27"/>
<dbReference type="GO" id="GO:0016747">
    <property type="term" value="F:acyltransferase activity, transferring groups other than amino-acyl groups"/>
    <property type="evidence" value="ECO:0007669"/>
    <property type="project" value="InterPro"/>
</dbReference>
<protein>
    <submittedName>
        <fullName evidence="4">GNAT family N-acetyltransferase</fullName>
    </submittedName>
</protein>
<gene>
    <name evidence="4" type="ORF">C5U62_30830</name>
</gene>
<proteinExistence type="predicted"/>
<keyword evidence="1 4" id="KW-0808">Transferase</keyword>
<dbReference type="CDD" id="cd04301">
    <property type="entry name" value="NAT_SF"/>
    <property type="match status" value="1"/>
</dbReference>
<dbReference type="PANTHER" id="PTHR43877:SF2">
    <property type="entry name" value="AMINOALKYLPHOSPHONATE N-ACETYLTRANSFERASE-RELATED"/>
    <property type="match status" value="1"/>
</dbReference>
<dbReference type="InterPro" id="IPR016181">
    <property type="entry name" value="Acyl_CoA_acyltransferase"/>
</dbReference>
<dbReference type="Gene3D" id="3.40.630.30">
    <property type="match status" value="1"/>
</dbReference>